<sequence>MLEKPIQTIRKAVNLQAEELAKKEFLPTPEPRHFKAVFDQMKEIREYSPKMLEKLIIVAVQMKDIKEEIGPELDAIFSKVFGELSAGINEKLDVGMKQIMETKNITSQTEALQELSSLSKRIMEDVINNVKNDARVVSAFKGKEKLLEKVSNNARIAQADLVDTIEEEV</sequence>
<dbReference type="EMBL" id="LBTF01000001">
    <property type="protein sequence ID" value="KKQ36032.1"/>
    <property type="molecule type" value="Genomic_DNA"/>
</dbReference>
<proteinExistence type="predicted"/>
<comment type="caution">
    <text evidence="1">The sequence shown here is derived from an EMBL/GenBank/DDBJ whole genome shotgun (WGS) entry which is preliminary data.</text>
</comment>
<organism evidence="1 2">
    <name type="scientific">Candidatus Nomurabacteria bacterium GW2011_GWB1_37_5</name>
    <dbReference type="NCBI Taxonomy" id="1618742"/>
    <lineage>
        <taxon>Bacteria</taxon>
        <taxon>Candidatus Nomuraibacteriota</taxon>
    </lineage>
</organism>
<dbReference type="AlphaFoldDB" id="A0A0G0H1H0"/>
<dbReference type="Proteomes" id="UP000033876">
    <property type="component" value="Unassembled WGS sequence"/>
</dbReference>
<protein>
    <submittedName>
        <fullName evidence="1">Uncharacterized protein</fullName>
    </submittedName>
</protein>
<evidence type="ECO:0000313" key="2">
    <source>
        <dbReference type="Proteomes" id="UP000033876"/>
    </source>
</evidence>
<accession>A0A0G0H1H0</accession>
<evidence type="ECO:0000313" key="1">
    <source>
        <dbReference type="EMBL" id="KKQ36032.1"/>
    </source>
</evidence>
<reference evidence="1 2" key="1">
    <citation type="journal article" date="2015" name="Nature">
        <title>rRNA introns, odd ribosomes, and small enigmatic genomes across a large radiation of phyla.</title>
        <authorList>
            <person name="Brown C.T."/>
            <person name="Hug L.A."/>
            <person name="Thomas B.C."/>
            <person name="Sharon I."/>
            <person name="Castelle C.J."/>
            <person name="Singh A."/>
            <person name="Wilkins M.J."/>
            <person name="Williams K.H."/>
            <person name="Banfield J.F."/>
        </authorList>
    </citation>
    <scope>NUCLEOTIDE SEQUENCE [LARGE SCALE GENOMIC DNA]</scope>
</reference>
<gene>
    <name evidence="1" type="ORF">US50_C0001G0034</name>
</gene>
<name>A0A0G0H1H0_9BACT</name>